<dbReference type="EMBL" id="MSCH01000003">
    <property type="protein sequence ID" value="PQJ53914.1"/>
    <property type="molecule type" value="Genomic_DNA"/>
</dbReference>
<comment type="catalytic activity">
    <reaction evidence="1 7">
        <text>an S-(2-hydroxyacyl)glutathione + H2O = a 2-hydroxy carboxylate + glutathione + H(+)</text>
        <dbReference type="Rhea" id="RHEA:21864"/>
        <dbReference type="ChEBI" id="CHEBI:15377"/>
        <dbReference type="ChEBI" id="CHEBI:15378"/>
        <dbReference type="ChEBI" id="CHEBI:57925"/>
        <dbReference type="ChEBI" id="CHEBI:58896"/>
        <dbReference type="ChEBI" id="CHEBI:71261"/>
        <dbReference type="EC" id="3.1.2.6"/>
    </reaction>
</comment>
<dbReference type="Proteomes" id="UP000239007">
    <property type="component" value="Unassembled WGS sequence"/>
</dbReference>
<feature type="binding site" evidence="7">
    <location>
        <position position="113"/>
    </location>
    <ligand>
        <name>Zn(2+)</name>
        <dbReference type="ChEBI" id="CHEBI:29105"/>
        <label>1</label>
    </ligand>
</feature>
<sequence>MYQVFAIPAFSDNYLWALVNKDGHCAIVDPGDATPVIEFLQKHNYTLTDILLTHHHSDHIGGVNTLLNTYANVNVYGPSTSRFPMVTKSCKDNDQIVLPQLGIKLTTMEVPGHTIDHICYFDQDNIFVGDTLFSAGCGRLFEGSPEQMYNSLTRISQLDENTNIYCAHEYTSANIKFALTVDKTNQDLVEYNEATKALIKDNKPTIPTSLSTQLKINPFLRSNDPEIKKAISQKFNLILPISDSDCFTYLRKWKDQF</sequence>
<feature type="binding site" evidence="7">
    <location>
        <position position="58"/>
    </location>
    <ligand>
        <name>Zn(2+)</name>
        <dbReference type="ChEBI" id="CHEBI:29105"/>
        <label>2</label>
    </ligand>
</feature>
<evidence type="ECO:0000313" key="10">
    <source>
        <dbReference type="Proteomes" id="UP000239007"/>
    </source>
</evidence>
<dbReference type="InterPro" id="IPR001279">
    <property type="entry name" value="Metallo-B-lactamas"/>
</dbReference>
<dbReference type="RefSeq" id="WP_105052414.1">
    <property type="nucleotide sequence ID" value="NZ_BMYG01000002.1"/>
</dbReference>
<dbReference type="GO" id="GO:0004416">
    <property type="term" value="F:hydroxyacylglutathione hydrolase activity"/>
    <property type="evidence" value="ECO:0007669"/>
    <property type="project" value="UniProtKB-UniRule"/>
</dbReference>
<keyword evidence="6 7" id="KW-0862">Zinc</keyword>
<feature type="binding site" evidence="7">
    <location>
        <position position="130"/>
    </location>
    <ligand>
        <name>Zn(2+)</name>
        <dbReference type="ChEBI" id="CHEBI:29105"/>
        <label>1</label>
    </ligand>
</feature>
<dbReference type="Pfam" id="PF00753">
    <property type="entry name" value="Lactamase_B"/>
    <property type="match status" value="1"/>
</dbReference>
<comment type="subunit">
    <text evidence="7">Monomer.</text>
</comment>
<comment type="caution">
    <text evidence="9">The sequence shown here is derived from an EMBL/GenBank/DDBJ whole genome shotgun (WGS) entry which is preliminary data.</text>
</comment>
<dbReference type="PANTHER" id="PTHR43705">
    <property type="entry name" value="HYDROXYACYLGLUTATHIONE HYDROLASE"/>
    <property type="match status" value="1"/>
</dbReference>
<evidence type="ECO:0000256" key="6">
    <source>
        <dbReference type="ARBA" id="ARBA00022833"/>
    </source>
</evidence>
<evidence type="ECO:0000256" key="1">
    <source>
        <dbReference type="ARBA" id="ARBA00001623"/>
    </source>
</evidence>
<dbReference type="UniPathway" id="UPA00619">
    <property type="reaction ID" value="UER00676"/>
</dbReference>
<dbReference type="NCBIfam" id="TIGR03413">
    <property type="entry name" value="GSH_gloB"/>
    <property type="match status" value="1"/>
</dbReference>
<gene>
    <name evidence="7" type="primary">gloB</name>
    <name evidence="9" type="ORF">BTO11_09730</name>
</gene>
<dbReference type="InterPro" id="IPR036866">
    <property type="entry name" value="RibonucZ/Hydroxyglut_hydro"/>
</dbReference>
<dbReference type="OrthoDB" id="9802248at2"/>
<keyword evidence="5 7" id="KW-0378">Hydrolase</keyword>
<dbReference type="InterPro" id="IPR032282">
    <property type="entry name" value="HAGH_C"/>
</dbReference>
<reference evidence="9 10" key="1">
    <citation type="submission" date="2016-12" db="EMBL/GenBank/DDBJ databases">
        <title>Diversity of luminous bacteria.</title>
        <authorList>
            <person name="Yoshizawa S."/>
            <person name="Kogure K."/>
        </authorList>
    </citation>
    <scope>NUCLEOTIDE SEQUENCE [LARGE SCALE GENOMIC DNA]</scope>
    <source>
        <strain evidence="9 10">SA4-48</strain>
    </source>
</reference>
<dbReference type="GO" id="GO:0046872">
    <property type="term" value="F:metal ion binding"/>
    <property type="evidence" value="ECO:0007669"/>
    <property type="project" value="UniProtKB-KW"/>
</dbReference>
<proteinExistence type="inferred from homology"/>
<dbReference type="AlphaFoldDB" id="A0A2S7UVA6"/>
<feature type="binding site" evidence="7">
    <location>
        <position position="130"/>
    </location>
    <ligand>
        <name>Zn(2+)</name>
        <dbReference type="ChEBI" id="CHEBI:29105"/>
        <label>2</label>
    </ligand>
</feature>
<evidence type="ECO:0000256" key="3">
    <source>
        <dbReference type="ARBA" id="ARBA00006759"/>
    </source>
</evidence>
<dbReference type="GO" id="GO:0019243">
    <property type="term" value="P:methylglyoxal catabolic process to D-lactate via S-lactoyl-glutathione"/>
    <property type="evidence" value="ECO:0007669"/>
    <property type="project" value="UniProtKB-UniRule"/>
</dbReference>
<protein>
    <recommendedName>
        <fullName evidence="7">Hydroxyacylglutathione hydrolase</fullName>
        <ecNumber evidence="7">3.1.2.6</ecNumber>
    </recommendedName>
    <alternativeName>
        <fullName evidence="7">Glyoxalase II</fullName>
        <shortName evidence="7">Glx II</shortName>
    </alternativeName>
</protein>
<comment type="function">
    <text evidence="7">Thiolesterase that catalyzes the hydrolysis of S-D-lactoyl-glutathione to form glutathione and D-lactic acid.</text>
</comment>
<name>A0A2S7UVA6_9GAMM</name>
<dbReference type="PANTHER" id="PTHR43705:SF1">
    <property type="entry name" value="HYDROXYACYLGLUTATHIONE HYDROLASE GLOB"/>
    <property type="match status" value="1"/>
</dbReference>
<evidence type="ECO:0000256" key="4">
    <source>
        <dbReference type="ARBA" id="ARBA00022723"/>
    </source>
</evidence>
<dbReference type="HAMAP" id="MF_01374">
    <property type="entry name" value="Glyoxalase_2"/>
    <property type="match status" value="1"/>
</dbReference>
<evidence type="ECO:0000256" key="7">
    <source>
        <dbReference type="HAMAP-Rule" id="MF_01374"/>
    </source>
</evidence>
<evidence type="ECO:0000313" key="9">
    <source>
        <dbReference type="EMBL" id="PQJ53914.1"/>
    </source>
</evidence>
<organism evidence="9 10">
    <name type="scientific">Psychrosphaera saromensis</name>
    <dbReference type="NCBI Taxonomy" id="716813"/>
    <lineage>
        <taxon>Bacteria</taxon>
        <taxon>Pseudomonadati</taxon>
        <taxon>Pseudomonadota</taxon>
        <taxon>Gammaproteobacteria</taxon>
        <taxon>Alteromonadales</taxon>
        <taxon>Pseudoalteromonadaceae</taxon>
        <taxon>Psychrosphaera</taxon>
    </lineage>
</organism>
<feature type="binding site" evidence="7">
    <location>
        <position position="59"/>
    </location>
    <ligand>
        <name>Zn(2+)</name>
        <dbReference type="ChEBI" id="CHEBI:29105"/>
        <label>2</label>
    </ligand>
</feature>
<dbReference type="SMART" id="SM00849">
    <property type="entry name" value="Lactamase_B"/>
    <property type="match status" value="1"/>
</dbReference>
<evidence type="ECO:0000256" key="5">
    <source>
        <dbReference type="ARBA" id="ARBA00022801"/>
    </source>
</evidence>
<comment type="pathway">
    <text evidence="2 7">Secondary metabolite metabolism; methylglyoxal degradation; (R)-lactate from methylglyoxal: step 2/2.</text>
</comment>
<dbReference type="CDD" id="cd07723">
    <property type="entry name" value="hydroxyacylglutathione_hydrolase_MBL-fold"/>
    <property type="match status" value="1"/>
</dbReference>
<feature type="binding site" evidence="7">
    <location>
        <position position="54"/>
    </location>
    <ligand>
        <name>Zn(2+)</name>
        <dbReference type="ChEBI" id="CHEBI:29105"/>
        <label>1</label>
    </ligand>
</feature>
<accession>A0A2S7UVA6</accession>
<feature type="domain" description="Metallo-beta-lactamase" evidence="8">
    <location>
        <begin position="12"/>
        <end position="168"/>
    </location>
</feature>
<feature type="binding site" evidence="7">
    <location>
        <position position="168"/>
    </location>
    <ligand>
        <name>Zn(2+)</name>
        <dbReference type="ChEBI" id="CHEBI:29105"/>
        <label>2</label>
    </ligand>
</feature>
<evidence type="ECO:0000256" key="2">
    <source>
        <dbReference type="ARBA" id="ARBA00004963"/>
    </source>
</evidence>
<dbReference type="EC" id="3.1.2.6" evidence="7"/>
<keyword evidence="10" id="KW-1185">Reference proteome</keyword>
<comment type="similarity">
    <text evidence="3 7">Belongs to the metallo-beta-lactamase superfamily. Glyoxalase II family.</text>
</comment>
<dbReference type="SUPFAM" id="SSF56281">
    <property type="entry name" value="Metallo-hydrolase/oxidoreductase"/>
    <property type="match status" value="1"/>
</dbReference>
<dbReference type="PIRSF" id="PIRSF005457">
    <property type="entry name" value="Glx"/>
    <property type="match status" value="1"/>
</dbReference>
<dbReference type="InterPro" id="IPR035680">
    <property type="entry name" value="Clx_II_MBL"/>
</dbReference>
<feature type="binding site" evidence="7">
    <location>
        <position position="56"/>
    </location>
    <ligand>
        <name>Zn(2+)</name>
        <dbReference type="ChEBI" id="CHEBI:29105"/>
        <label>1</label>
    </ligand>
</feature>
<comment type="cofactor">
    <cofactor evidence="7">
        <name>Zn(2+)</name>
        <dbReference type="ChEBI" id="CHEBI:29105"/>
    </cofactor>
    <text evidence="7">Binds 2 Zn(2+) ions per subunit.</text>
</comment>
<evidence type="ECO:0000259" key="8">
    <source>
        <dbReference type="SMART" id="SM00849"/>
    </source>
</evidence>
<dbReference type="InterPro" id="IPR017782">
    <property type="entry name" value="Hydroxyacylglutathione_Hdrlase"/>
</dbReference>
<keyword evidence="4 7" id="KW-0479">Metal-binding</keyword>
<dbReference type="InterPro" id="IPR050110">
    <property type="entry name" value="Glyoxalase_II_hydrolase"/>
</dbReference>
<dbReference type="Gene3D" id="3.60.15.10">
    <property type="entry name" value="Ribonuclease Z/Hydroxyacylglutathione hydrolase-like"/>
    <property type="match status" value="1"/>
</dbReference>
<dbReference type="Pfam" id="PF16123">
    <property type="entry name" value="HAGH_C"/>
    <property type="match status" value="1"/>
</dbReference>